<dbReference type="RefSeq" id="WP_169200522.1">
    <property type="nucleotide sequence ID" value="NZ_WTVH02000001.1"/>
</dbReference>
<evidence type="ECO:0000313" key="2">
    <source>
        <dbReference type="Proteomes" id="UP000601990"/>
    </source>
</evidence>
<keyword evidence="2" id="KW-1185">Reference proteome</keyword>
<organism evidence="1 2">
    <name type="scientific">Aromatoleum buckelii</name>
    <dbReference type="NCBI Taxonomy" id="200254"/>
    <lineage>
        <taxon>Bacteria</taxon>
        <taxon>Pseudomonadati</taxon>
        <taxon>Pseudomonadota</taxon>
        <taxon>Betaproteobacteria</taxon>
        <taxon>Rhodocyclales</taxon>
        <taxon>Rhodocyclaceae</taxon>
        <taxon>Aromatoleum</taxon>
    </lineage>
</organism>
<evidence type="ECO:0000313" key="1">
    <source>
        <dbReference type="EMBL" id="NMF95329.1"/>
    </source>
</evidence>
<gene>
    <name evidence="1" type="ORF">GO608_18660</name>
</gene>
<dbReference type="Proteomes" id="UP000601990">
    <property type="component" value="Unassembled WGS sequence"/>
</dbReference>
<proteinExistence type="predicted"/>
<name>A0ABX1N7V5_9RHOO</name>
<reference evidence="1" key="1">
    <citation type="submission" date="2019-12" db="EMBL/GenBank/DDBJ databases">
        <title>Comparative genomics gives insights into the taxonomy of the Azoarcus-Aromatoleum group and reveals separate origins of nif in the plant-associated Azoarcus and non-plant-associated Aromatoleum sub-groups.</title>
        <authorList>
            <person name="Lafos M."/>
            <person name="Maluk M."/>
            <person name="Batista M."/>
            <person name="Junghare M."/>
            <person name="Carmona M."/>
            <person name="Faoro H."/>
            <person name="Cruz L.M."/>
            <person name="Battistoni F."/>
            <person name="De Souza E."/>
            <person name="Pedrosa F."/>
            <person name="Chen W.-M."/>
            <person name="Poole P.S."/>
            <person name="Dixon R.A."/>
            <person name="James E.K."/>
        </authorList>
    </citation>
    <scope>NUCLEOTIDE SEQUENCE</scope>
    <source>
        <strain evidence="1">U120</strain>
    </source>
</reference>
<comment type="caution">
    <text evidence="1">The sequence shown here is derived from an EMBL/GenBank/DDBJ whole genome shotgun (WGS) entry which is preliminary data.</text>
</comment>
<sequence length="139" mass="15645">MMFIAAKINNVDMIRLRDRVLTAPVLRGAPGDFPWDRFEAAALEAGVSKDLANLGRAIFREAFQHDWRDELKVECGWLDGGQRLVYQAFAFPQDCTARWQHLLETDGVPDDVEVPPVTIDPYDLADGLDAVGIKTNFIR</sequence>
<protein>
    <submittedName>
        <fullName evidence="1">Uncharacterized protein</fullName>
    </submittedName>
</protein>
<dbReference type="EMBL" id="WTVH01000063">
    <property type="protein sequence ID" value="NMF95329.1"/>
    <property type="molecule type" value="Genomic_DNA"/>
</dbReference>
<accession>A0ABX1N7V5</accession>